<proteinExistence type="predicted"/>
<dbReference type="Proteomes" id="UP000000702">
    <property type="component" value="Unassembled WGS sequence"/>
</dbReference>
<name>F9WBI2_TRYCI</name>
<evidence type="ECO:0000259" key="1">
    <source>
        <dbReference type="Pfam" id="PF07999"/>
    </source>
</evidence>
<dbReference type="Pfam" id="PF24466">
    <property type="entry name" value="DUF7578"/>
    <property type="match status" value="1"/>
</dbReference>
<organism evidence="4 5">
    <name type="scientific">Trypanosoma congolense (strain IL3000)</name>
    <dbReference type="NCBI Taxonomy" id="1068625"/>
    <lineage>
        <taxon>Eukaryota</taxon>
        <taxon>Discoba</taxon>
        <taxon>Euglenozoa</taxon>
        <taxon>Kinetoplastea</taxon>
        <taxon>Metakinetoplastina</taxon>
        <taxon>Trypanosomatida</taxon>
        <taxon>Trypanosomatidae</taxon>
        <taxon>Trypanosoma</taxon>
        <taxon>Nannomonas</taxon>
    </lineage>
</organism>
<dbReference type="OMA" id="CEEWGMI"/>
<evidence type="ECO:0000313" key="4">
    <source>
        <dbReference type="EMBL" id="CCD14615.1"/>
    </source>
</evidence>
<dbReference type="AlphaFoldDB" id="F9WBI2"/>
<dbReference type="InterPro" id="IPR046836">
    <property type="entry name" value="RHS_C"/>
</dbReference>
<dbReference type="VEuPathDB" id="TriTrypDB:TcIL3000_0_52190"/>
<dbReference type="InterPro" id="IPR046835">
    <property type="entry name" value="RHS_N"/>
</dbReference>
<comment type="caution">
    <text evidence="4">The sequence shown here is derived from an EMBL/GenBank/DDBJ whole genome shotgun (WGS) entry which is preliminary data.</text>
</comment>
<feature type="domain" description="DUF7578" evidence="3">
    <location>
        <begin position="74"/>
        <end position="132"/>
    </location>
</feature>
<dbReference type="PANTHER" id="PTHR33129">
    <property type="entry name" value="PROTEIN KINASE DOMAIN-CONTAINING PROTEIN-RELATED"/>
    <property type="match status" value="1"/>
</dbReference>
<dbReference type="PANTHER" id="PTHR33129:SF3">
    <property type="entry name" value="HOT SPOT (RHS) PROTEIN, PUTATIVE-RELATED"/>
    <property type="match status" value="1"/>
</dbReference>
<evidence type="ECO:0000259" key="3">
    <source>
        <dbReference type="Pfam" id="PF24466"/>
    </source>
</evidence>
<dbReference type="NCBIfam" id="TIGR01631">
    <property type="entry name" value="Trypano_RHS"/>
    <property type="match status" value="1"/>
</dbReference>
<keyword evidence="5" id="KW-1185">Reference proteome</keyword>
<protein>
    <submittedName>
        <fullName evidence="4">WGS project CAEQ00000000 data, annotated contig 2108</fullName>
    </submittedName>
</protein>
<dbReference type="InterPro" id="IPR056000">
    <property type="entry name" value="DUF7578"/>
</dbReference>
<evidence type="ECO:0000313" key="5">
    <source>
        <dbReference type="Proteomes" id="UP000000702"/>
    </source>
</evidence>
<reference evidence="5" key="1">
    <citation type="submission" date="2011-07" db="EMBL/GenBank/DDBJ databases">
        <title>Divergent evolution of antigenic variation in African trypanosomes.</title>
        <authorList>
            <person name="Jackson A.P."/>
            <person name="Berry A."/>
            <person name="Allison H.C."/>
            <person name="Burton P."/>
            <person name="Anderson J."/>
            <person name="Aslett M."/>
            <person name="Brown R."/>
            <person name="Corton N."/>
            <person name="Harris D."/>
            <person name="Hauser H."/>
            <person name="Gamble J."/>
            <person name="Gilderthorp R."/>
            <person name="McQuillan J."/>
            <person name="Quail M.A."/>
            <person name="Sanders M."/>
            <person name="Van Tonder A."/>
            <person name="Ginger M.L."/>
            <person name="Donelson J.E."/>
            <person name="Field M.C."/>
            <person name="Barry J.D."/>
            <person name="Berriman M."/>
            <person name="Hertz-Fowler C."/>
        </authorList>
    </citation>
    <scope>NUCLEOTIDE SEQUENCE [LARGE SCALE GENOMIC DNA]</scope>
    <source>
        <strain evidence="5">IL3000</strain>
    </source>
</reference>
<feature type="domain" description="Retrotransposon hot spot protein N-terminal" evidence="2">
    <location>
        <begin position="201"/>
        <end position="328"/>
    </location>
</feature>
<dbReference type="Pfam" id="PF20445">
    <property type="entry name" value="RHS_N"/>
    <property type="match status" value="1"/>
</dbReference>
<reference evidence="4 5" key="2">
    <citation type="journal article" date="2012" name="Proc. Natl. Acad. Sci. U.S.A.">
        <title>Antigenic diversity is generated by distinct evolutionary mechanisms in African trypanosome species.</title>
        <authorList>
            <person name="Jackson A.P."/>
            <person name="Berry A."/>
            <person name="Aslett M."/>
            <person name="Allison H.C."/>
            <person name="Burton P."/>
            <person name="Vavrova-Anderson J."/>
            <person name="Brown R."/>
            <person name="Browne H."/>
            <person name="Corton N."/>
            <person name="Hauser H."/>
            <person name="Gamble J."/>
            <person name="Gilderthorp R."/>
            <person name="Marcello L."/>
            <person name="McQuillan J."/>
            <person name="Otto T.D."/>
            <person name="Quail M.A."/>
            <person name="Sanders M.J."/>
            <person name="van Tonder A."/>
            <person name="Ginger M.L."/>
            <person name="Field M.C."/>
            <person name="Barry J.D."/>
            <person name="Hertz-Fowler C."/>
            <person name="Berriman M."/>
        </authorList>
    </citation>
    <scope>NUCLEOTIDE SEQUENCE [LARGE SCALE GENOMIC DNA]</scope>
    <source>
        <strain evidence="4 5">IL3000</strain>
    </source>
</reference>
<accession>F9WBI2</accession>
<dbReference type="InterPro" id="IPR006518">
    <property type="entry name" value="Trypano_RHS"/>
</dbReference>
<dbReference type="EMBL" id="CAEQ01001583">
    <property type="protein sequence ID" value="CCD14615.1"/>
    <property type="molecule type" value="Genomic_DNA"/>
</dbReference>
<gene>
    <name evidence="4" type="ORF">TCIL3000_0_52190</name>
</gene>
<dbReference type="Pfam" id="PF07999">
    <property type="entry name" value="RHSP"/>
    <property type="match status" value="1"/>
</dbReference>
<feature type="domain" description="Retrotransposon hot spot protein,C-terminal" evidence="1">
    <location>
        <begin position="335"/>
        <end position="646"/>
    </location>
</feature>
<evidence type="ECO:0000259" key="2">
    <source>
        <dbReference type="Pfam" id="PF20445"/>
    </source>
</evidence>
<dbReference type="InterPro" id="IPR052980">
    <property type="entry name" value="Crinkler_effector"/>
</dbReference>
<sequence>MEGGGVKRTRDEMEEEAVAPVVRAEAAARDQVTAATVSAVRPVAVRHEVVAGASGRWTLDSSVKEVLLEDCGGLDDMRLHDFLMKHFGETFGSPSVSMRVFMGNPSFFLRDESLLKMVKGSEPYREFVEEYKTMREGVDRLRASEIFSLRQWEGAVAANMVEDVNACVRGKLNAALLSVRRNEETIRVGNAPSDEEIDGAYDSVFNARWSYVVRSDTYDKKWLGMGVVRVGEGEQPHLWSEEQADVPYDPKEPWEGDVVPGVEGKLVMAVLSSQKGWPYMLFSADEIQQEKAKSLTEYNAVCDAYIRRENVRVWHIVKKGLVEWLNGVKSVHPFIVIGTPGIGKSFATGSLLLYQMLHYKPEWLKVVAYFVEGKAYIFHREDRRVVFYEEQTVAVRKVNEMIRKGVKGYIIFDMGGSDPIIDHLPRSWGIVLITSPNVKNFHEFAKQRQCTTPIYTNCYEDAELKAALVWERKSQLEKKQIKLKDVNLENIWKALDNRIYVVGPLPRYVLGDGECFRRRVIDVNAALSKILVEDVNRYVRHLSNKAEWYVDDTTNKIVKLVRVRSDWPEESPNEPLYEPRNKAVSTYVRGRILWKAMENFAKLTISFSELVTTREWCAFKFESSGVLAFTVGSVVTEVVRHLKYLPRKGETKESRTSVLARVGASRLLPTSVHQLCFRDKPVEVVTKCLYQPAEDNFPVVDGFFLVDAVGSGVSFTEGAAAPTQTIVLIQVTKARDHHTTTSKVEAFRDRMARSFTNWTEMESRLSYEIIYVQHAESTTLTGRQRCARSGVADDAGNERFWSGIHQFRVKLEAPIAKLILQDIHNVAPEEVTCGESNLRYDPEKATDDGGDAVGEAAQTDVAAPDANVTTVVDIDRVEDVTGLAREVRDANITTGALDNSE</sequence>